<feature type="domain" description="Flagellar basal body rod protein N-terminal" evidence="5">
    <location>
        <begin position="5"/>
        <end position="35"/>
    </location>
</feature>
<evidence type="ECO:0000256" key="4">
    <source>
        <dbReference type="RuleBase" id="RU362116"/>
    </source>
</evidence>
<protein>
    <submittedName>
        <fullName evidence="8">Flagellar hook protein FlgE</fullName>
    </submittedName>
</protein>
<keyword evidence="3 4" id="KW-0975">Bacterial flagellum</keyword>
<evidence type="ECO:0000259" key="5">
    <source>
        <dbReference type="Pfam" id="PF00460"/>
    </source>
</evidence>
<dbReference type="PANTHER" id="PTHR30435:SF19">
    <property type="entry name" value="FLAGELLAR BASAL-BODY ROD PROTEIN FLGG"/>
    <property type="match status" value="1"/>
</dbReference>
<evidence type="ECO:0000313" key="8">
    <source>
        <dbReference type="EMBL" id="EAJ9196906.1"/>
    </source>
</evidence>
<comment type="subcellular location">
    <subcellularLocation>
        <location evidence="1 4">Bacterial flagellum basal body</location>
    </subcellularLocation>
</comment>
<evidence type="ECO:0000313" key="9">
    <source>
        <dbReference type="Proteomes" id="UP000382436"/>
    </source>
</evidence>
<dbReference type="Pfam" id="PF22692">
    <property type="entry name" value="LlgE_F_G_D1"/>
    <property type="match status" value="1"/>
</dbReference>
<dbReference type="Proteomes" id="UP000382436">
    <property type="component" value="Unassembled WGS sequence"/>
</dbReference>
<evidence type="ECO:0000256" key="1">
    <source>
        <dbReference type="ARBA" id="ARBA00004117"/>
    </source>
</evidence>
<comment type="caution">
    <text evidence="8">The sequence shown here is derived from an EMBL/GenBank/DDBJ whole genome shotgun (WGS) entry which is preliminary data.</text>
</comment>
<feature type="domain" description="Flagellar hook protein FlgE/F/G-like D1" evidence="7">
    <location>
        <begin position="87"/>
        <end position="130"/>
    </location>
</feature>
<evidence type="ECO:0000256" key="2">
    <source>
        <dbReference type="ARBA" id="ARBA00009677"/>
    </source>
</evidence>
<proteinExistence type="inferred from homology"/>
<dbReference type="Pfam" id="PF00460">
    <property type="entry name" value="Flg_bb_rod"/>
    <property type="match status" value="1"/>
</dbReference>
<dbReference type="EMBL" id="AACBVJ010000002">
    <property type="protein sequence ID" value="EAJ9196906.1"/>
    <property type="molecule type" value="Genomic_DNA"/>
</dbReference>
<organism evidence="8 9">
    <name type="scientific">Campylobacter coli</name>
    <dbReference type="NCBI Taxonomy" id="195"/>
    <lineage>
        <taxon>Bacteria</taxon>
        <taxon>Pseudomonadati</taxon>
        <taxon>Campylobacterota</taxon>
        <taxon>Epsilonproteobacteria</taxon>
        <taxon>Campylobacterales</taxon>
        <taxon>Campylobacteraceae</taxon>
        <taxon>Campylobacter</taxon>
    </lineage>
</organism>
<keyword evidence="8" id="KW-0966">Cell projection</keyword>
<dbReference type="NCBIfam" id="TIGR03506">
    <property type="entry name" value="FlgEFG_subfam"/>
    <property type="match status" value="1"/>
</dbReference>
<reference evidence="8 9" key="1">
    <citation type="submission" date="2018-05" db="EMBL/GenBank/DDBJ databases">
        <authorList>
            <consortium name="PulseNet: The National Subtyping Network for Foodborne Disease Surveillance"/>
            <person name="Tarr C.L."/>
            <person name="Trees E."/>
            <person name="Katz L.S."/>
            <person name="Carleton-Romer H.A."/>
            <person name="Stroika S."/>
            <person name="Kucerova Z."/>
            <person name="Roache K.F."/>
            <person name="Sabol A.L."/>
            <person name="Besser J."/>
            <person name="Gerner-Smidt P."/>
        </authorList>
    </citation>
    <scope>NUCLEOTIDE SEQUENCE [LARGE SCALE GENOMIC DNA]</scope>
    <source>
        <strain evidence="8 9">PNUSAC001435</strain>
    </source>
</reference>
<dbReference type="Pfam" id="PF06429">
    <property type="entry name" value="Flg_bbr_C"/>
    <property type="match status" value="1"/>
</dbReference>
<dbReference type="InterPro" id="IPR019776">
    <property type="entry name" value="Flagellar_basal_body_rod_CS"/>
</dbReference>
<keyword evidence="8" id="KW-0282">Flagellum</keyword>
<dbReference type="InterPro" id="IPR010930">
    <property type="entry name" value="Flg_bb/hook_C_dom"/>
</dbReference>
<dbReference type="AlphaFoldDB" id="A0A644SDQ9"/>
<dbReference type="GO" id="GO:0071978">
    <property type="term" value="P:bacterial-type flagellum-dependent swarming motility"/>
    <property type="evidence" value="ECO:0007669"/>
    <property type="project" value="TreeGrafter"/>
</dbReference>
<dbReference type="InterPro" id="IPR001444">
    <property type="entry name" value="Flag_bb_rod_N"/>
</dbReference>
<dbReference type="InterPro" id="IPR037925">
    <property type="entry name" value="FlgE/F/G-like"/>
</dbReference>
<keyword evidence="8" id="KW-0969">Cilium</keyword>
<dbReference type="PANTHER" id="PTHR30435">
    <property type="entry name" value="FLAGELLAR PROTEIN"/>
    <property type="match status" value="1"/>
</dbReference>
<name>A0A644SDQ9_CAMCO</name>
<evidence type="ECO:0000256" key="3">
    <source>
        <dbReference type="ARBA" id="ARBA00023143"/>
    </source>
</evidence>
<accession>A0A644SDQ9</accession>
<sequence>MMTSFYNGVSGVKTNSFDIDVTANNIANVNTMGFKYSTTQFKDIFYSTITTQSTNPAQGGYGSGAASSQVVFEQGSPVASEGEFDVALQGKGFFGVLGADGEAYYTRNGAFRRDAAGNLVDSYGNFVLGTMNPAFAGVSYSDRVAGLMGDYLNTGTPVNNGFTVNSSDPFNIGTTGSQGAIKVPVNMYLPPQVTQNVKWSGSLNTNTTTEVVKVDLDPAKFNVQKTEDGKYVVSGSVSKEDVFSAKAGDRILLNFIDDNGVKTSFEATLDENLNFTSNELDLKGLDPNSIKLETAQISTEQQKANKDILESSIYNADGSKSILRLTLERILPQVGENIQYKAIAQIYNSDGEAVGNPTEGSMVFDKNGALLQNNITSIANPDGGTINIDLGTPYDANKPGSGYSGIYIKEGVAKNIVTQQDGVAEGFFDQYSISDDGSIVAQFSNGKAAVVGKLALYNFINEQGLAAMGDNIFAATANSGDASFIMKDGQVINTAEFKGGFLEQSNVDLSVQLSNLIATQKSFDASSKSITTSDQMIQKAINMKR</sequence>
<evidence type="ECO:0000259" key="6">
    <source>
        <dbReference type="Pfam" id="PF06429"/>
    </source>
</evidence>
<dbReference type="SUPFAM" id="SSF117143">
    <property type="entry name" value="Flagellar hook protein flgE"/>
    <property type="match status" value="1"/>
</dbReference>
<dbReference type="InterPro" id="IPR020013">
    <property type="entry name" value="Flagellar_FlgE/F/G"/>
</dbReference>
<comment type="similarity">
    <text evidence="2 4">Belongs to the flagella basal body rod proteins family.</text>
</comment>
<dbReference type="InterPro" id="IPR053967">
    <property type="entry name" value="LlgE_F_G-like_D1"/>
</dbReference>
<dbReference type="GO" id="GO:0009425">
    <property type="term" value="C:bacterial-type flagellum basal body"/>
    <property type="evidence" value="ECO:0007669"/>
    <property type="project" value="UniProtKB-SubCell"/>
</dbReference>
<dbReference type="PROSITE" id="PS00588">
    <property type="entry name" value="FLAGELLA_BB_ROD"/>
    <property type="match status" value="1"/>
</dbReference>
<feature type="domain" description="Flagellar basal-body/hook protein C-terminal" evidence="6">
    <location>
        <begin position="499"/>
        <end position="543"/>
    </location>
</feature>
<evidence type="ECO:0000259" key="7">
    <source>
        <dbReference type="Pfam" id="PF22692"/>
    </source>
</evidence>
<gene>
    <name evidence="8" type="ORF">BZ274_01705</name>
</gene>